<keyword evidence="1" id="KW-1133">Transmembrane helix</keyword>
<proteinExistence type="predicted"/>
<keyword evidence="3" id="KW-1185">Reference proteome</keyword>
<organism evidence="2 3">
    <name type="scientific">Paraburkholderia dilworthii</name>
    <dbReference type="NCBI Taxonomy" id="948106"/>
    <lineage>
        <taxon>Bacteria</taxon>
        <taxon>Pseudomonadati</taxon>
        <taxon>Pseudomonadota</taxon>
        <taxon>Betaproteobacteria</taxon>
        <taxon>Burkholderiales</taxon>
        <taxon>Burkholderiaceae</taxon>
        <taxon>Paraburkholderia</taxon>
    </lineage>
</organism>
<gene>
    <name evidence="2" type="ORF">PQQ68_34470</name>
</gene>
<feature type="transmembrane region" description="Helical" evidence="1">
    <location>
        <begin position="122"/>
        <end position="141"/>
    </location>
</feature>
<dbReference type="Proteomes" id="UP001629367">
    <property type="component" value="Unassembled WGS sequence"/>
</dbReference>
<evidence type="ECO:0008006" key="4">
    <source>
        <dbReference type="Google" id="ProtNLM"/>
    </source>
</evidence>
<evidence type="ECO:0000313" key="2">
    <source>
        <dbReference type="EMBL" id="MFM0598150.1"/>
    </source>
</evidence>
<evidence type="ECO:0000256" key="1">
    <source>
        <dbReference type="SAM" id="Phobius"/>
    </source>
</evidence>
<sequence>MMDFLKTVAPWLVTALTGGVPGIAAMAASTIAGKLALSDTSVDAVQAALTGQQFGQQLTPDQLLALRQADDDFALKMRQAGFTHAENMAGIQVQADKVAADDRASARSFAAAEHDHTARNLAYMYTVALFGVIGLEFLLAAQQIKVDDSVMRALDTLFGILIAMVLGSKEYFFGSSSRADRQAAAITQFAVSPDTIVSTRDVNPSMASPGAATSRS</sequence>
<feature type="transmembrane region" description="Helical" evidence="1">
    <location>
        <begin position="153"/>
        <end position="173"/>
    </location>
</feature>
<evidence type="ECO:0000313" key="3">
    <source>
        <dbReference type="Proteomes" id="UP001629367"/>
    </source>
</evidence>
<dbReference type="EMBL" id="JAQQBZ010000042">
    <property type="protein sequence ID" value="MFM0598150.1"/>
    <property type="molecule type" value="Genomic_DNA"/>
</dbReference>
<keyword evidence="1" id="KW-0472">Membrane</keyword>
<comment type="caution">
    <text evidence="2">The sequence shown here is derived from an EMBL/GenBank/DDBJ whole genome shotgun (WGS) entry which is preliminary data.</text>
</comment>
<protein>
    <recommendedName>
        <fullName evidence="4">Holin of 3TMs, for gene-transfer release</fullName>
    </recommendedName>
</protein>
<accession>A0ABW9DIE6</accession>
<reference evidence="2 3" key="1">
    <citation type="journal article" date="2024" name="Chem. Sci.">
        <title>Discovery of megapolipeptins by genome mining of a Burkholderiales bacteria collection.</title>
        <authorList>
            <person name="Paulo B.S."/>
            <person name="Recchia M.J.J."/>
            <person name="Lee S."/>
            <person name="Fergusson C.H."/>
            <person name="Romanowski S.B."/>
            <person name="Hernandez A."/>
            <person name="Krull N."/>
            <person name="Liu D.Y."/>
            <person name="Cavanagh H."/>
            <person name="Bos A."/>
            <person name="Gray C.A."/>
            <person name="Murphy B.T."/>
            <person name="Linington R.G."/>
            <person name="Eustaquio A.S."/>
        </authorList>
    </citation>
    <scope>NUCLEOTIDE SEQUENCE [LARGE SCALE GENOMIC DNA]</scope>
    <source>
        <strain evidence="2 3">RL17-335-BIF-A</strain>
    </source>
</reference>
<dbReference type="RefSeq" id="WP_408219552.1">
    <property type="nucleotide sequence ID" value="NZ_JAQQBZ010000042.1"/>
</dbReference>
<keyword evidence="1" id="KW-0812">Transmembrane</keyword>
<name>A0ABW9DIE6_9BURK</name>